<proteinExistence type="predicted"/>
<protein>
    <submittedName>
        <fullName evidence="1">Uncharacterized protein</fullName>
    </submittedName>
</protein>
<gene>
    <name evidence="1" type="ORF">O1611_g5766</name>
</gene>
<evidence type="ECO:0000313" key="1">
    <source>
        <dbReference type="EMBL" id="KAJ8127869.1"/>
    </source>
</evidence>
<evidence type="ECO:0000313" key="2">
    <source>
        <dbReference type="Proteomes" id="UP001153332"/>
    </source>
</evidence>
<reference evidence="1" key="1">
    <citation type="submission" date="2022-12" db="EMBL/GenBank/DDBJ databases">
        <title>Genome Sequence of Lasiodiplodia mahajangana.</title>
        <authorList>
            <person name="Buettner E."/>
        </authorList>
    </citation>
    <scope>NUCLEOTIDE SEQUENCE</scope>
    <source>
        <strain evidence="1">VT137</strain>
    </source>
</reference>
<keyword evidence="2" id="KW-1185">Reference proteome</keyword>
<comment type="caution">
    <text evidence="1">The sequence shown here is derived from an EMBL/GenBank/DDBJ whole genome shotgun (WGS) entry which is preliminary data.</text>
</comment>
<organism evidence="1 2">
    <name type="scientific">Lasiodiplodia mahajangana</name>
    <dbReference type="NCBI Taxonomy" id="1108764"/>
    <lineage>
        <taxon>Eukaryota</taxon>
        <taxon>Fungi</taxon>
        <taxon>Dikarya</taxon>
        <taxon>Ascomycota</taxon>
        <taxon>Pezizomycotina</taxon>
        <taxon>Dothideomycetes</taxon>
        <taxon>Dothideomycetes incertae sedis</taxon>
        <taxon>Botryosphaeriales</taxon>
        <taxon>Botryosphaeriaceae</taxon>
        <taxon>Lasiodiplodia</taxon>
    </lineage>
</organism>
<sequence length="139" mass="15109">MPGCTLVNANILSKLPCISHAATIPPSTKVLVTSLVVTKQQAKALVKNNDPPQDQPLPKPIANTDHAPLPEQPPQEPRPQAANVHKQEPQAPILSILQKPEIQAINNVITHNANIQLQYLDSVIIAFLHLSNKLKENIA</sequence>
<dbReference type="EMBL" id="JAPUUL010001271">
    <property type="protein sequence ID" value="KAJ8127869.1"/>
    <property type="molecule type" value="Genomic_DNA"/>
</dbReference>
<accession>A0ACC2JKL1</accession>
<dbReference type="Proteomes" id="UP001153332">
    <property type="component" value="Unassembled WGS sequence"/>
</dbReference>
<name>A0ACC2JKL1_9PEZI</name>